<dbReference type="GO" id="GO:0008270">
    <property type="term" value="F:zinc ion binding"/>
    <property type="evidence" value="ECO:0007669"/>
    <property type="project" value="UniProtKB-KW"/>
</dbReference>
<dbReference type="InterPro" id="IPR001841">
    <property type="entry name" value="Znf_RING"/>
</dbReference>
<proteinExistence type="predicted"/>
<dbReference type="GO" id="GO:0061630">
    <property type="term" value="F:ubiquitin protein ligase activity"/>
    <property type="evidence" value="ECO:0007669"/>
    <property type="project" value="TreeGrafter"/>
</dbReference>
<keyword evidence="14" id="KW-1185">Reference proteome</keyword>
<keyword evidence="5 7" id="KW-0863">Zinc-finger</keyword>
<feature type="region of interest" description="Disordered" evidence="9">
    <location>
        <begin position="437"/>
        <end position="467"/>
    </location>
</feature>
<feature type="domain" description="TRAF-type" evidence="12">
    <location>
        <begin position="126"/>
        <end position="169"/>
    </location>
</feature>
<dbReference type="SUPFAM" id="SSF49599">
    <property type="entry name" value="TRAF domain-like"/>
    <property type="match status" value="3"/>
</dbReference>
<dbReference type="SUPFAM" id="SSF57850">
    <property type="entry name" value="RING/U-box"/>
    <property type="match status" value="1"/>
</dbReference>
<keyword evidence="2" id="KW-0963">Cytoplasm</keyword>
<feature type="zinc finger region" description="TRAF-type" evidence="7">
    <location>
        <begin position="181"/>
        <end position="226"/>
    </location>
</feature>
<comment type="subcellular location">
    <subcellularLocation>
        <location evidence="1">Cytoplasm</location>
    </subcellularLocation>
</comment>
<dbReference type="PROSITE" id="PS50144">
    <property type="entry name" value="MATH"/>
    <property type="match status" value="1"/>
</dbReference>
<dbReference type="SMART" id="SM00184">
    <property type="entry name" value="RING"/>
    <property type="match status" value="1"/>
</dbReference>
<dbReference type="Pfam" id="PF13923">
    <property type="entry name" value="zf-C3HC4_2"/>
    <property type="match status" value="1"/>
</dbReference>
<dbReference type="GO" id="GO:0042981">
    <property type="term" value="P:regulation of apoptotic process"/>
    <property type="evidence" value="ECO:0007669"/>
    <property type="project" value="InterPro"/>
</dbReference>
<evidence type="ECO:0000256" key="3">
    <source>
        <dbReference type="ARBA" id="ARBA00022723"/>
    </source>
</evidence>
<organism evidence="13 14">
    <name type="scientific">Elysia crispata</name>
    <name type="common">lettuce slug</name>
    <dbReference type="NCBI Taxonomy" id="231223"/>
    <lineage>
        <taxon>Eukaryota</taxon>
        <taxon>Metazoa</taxon>
        <taxon>Spiralia</taxon>
        <taxon>Lophotrochozoa</taxon>
        <taxon>Mollusca</taxon>
        <taxon>Gastropoda</taxon>
        <taxon>Heterobranchia</taxon>
        <taxon>Euthyneura</taxon>
        <taxon>Panpulmonata</taxon>
        <taxon>Sacoglossa</taxon>
        <taxon>Placobranchoidea</taxon>
        <taxon>Plakobranchidae</taxon>
        <taxon>Elysia</taxon>
    </lineage>
</organism>
<dbReference type="AlphaFoldDB" id="A0AAE1DUP4"/>
<evidence type="ECO:0000256" key="8">
    <source>
        <dbReference type="SAM" id="Coils"/>
    </source>
</evidence>
<dbReference type="InterPro" id="IPR001293">
    <property type="entry name" value="Znf_TRAF"/>
</dbReference>
<dbReference type="PANTHER" id="PTHR10131">
    <property type="entry name" value="TNF RECEPTOR ASSOCIATED FACTOR"/>
    <property type="match status" value="1"/>
</dbReference>
<dbReference type="GO" id="GO:0005737">
    <property type="term" value="C:cytoplasm"/>
    <property type="evidence" value="ECO:0007669"/>
    <property type="project" value="UniProtKB-SubCell"/>
</dbReference>
<evidence type="ECO:0000313" key="14">
    <source>
        <dbReference type="Proteomes" id="UP001283361"/>
    </source>
</evidence>
<dbReference type="PROSITE" id="PS50089">
    <property type="entry name" value="ZF_RING_2"/>
    <property type="match status" value="1"/>
</dbReference>
<dbReference type="PANTHER" id="PTHR10131:SF152">
    <property type="entry name" value="TNF RECEPTOR-ASSOCIATED FACTOR 6"/>
    <property type="match status" value="1"/>
</dbReference>
<dbReference type="GO" id="GO:0043122">
    <property type="term" value="P:regulation of canonical NF-kappaB signal transduction"/>
    <property type="evidence" value="ECO:0007669"/>
    <property type="project" value="TreeGrafter"/>
</dbReference>
<evidence type="ECO:0000256" key="5">
    <source>
        <dbReference type="ARBA" id="ARBA00022771"/>
    </source>
</evidence>
<dbReference type="PROSITE" id="PS50145">
    <property type="entry name" value="ZF_TRAF"/>
    <property type="match status" value="2"/>
</dbReference>
<protein>
    <recommendedName>
        <fullName evidence="15">RING-type E3 ubiquitin transferase</fullName>
    </recommendedName>
</protein>
<gene>
    <name evidence="13" type="ORF">RRG08_015355</name>
</gene>
<evidence type="ECO:0000256" key="7">
    <source>
        <dbReference type="PROSITE-ProRule" id="PRU00207"/>
    </source>
</evidence>
<evidence type="ECO:0000259" key="11">
    <source>
        <dbReference type="PROSITE" id="PS50144"/>
    </source>
</evidence>
<dbReference type="InterPro" id="IPR013083">
    <property type="entry name" value="Znf_RING/FYVE/PHD"/>
</dbReference>
<feature type="domain" description="RING-type" evidence="10">
    <location>
        <begin position="44"/>
        <end position="83"/>
    </location>
</feature>
<evidence type="ECO:0000256" key="6">
    <source>
        <dbReference type="ARBA" id="ARBA00022833"/>
    </source>
</evidence>
<dbReference type="Gene3D" id="2.60.210.10">
    <property type="entry name" value="Apoptosis, Tumor Necrosis Factor Receptor Associated Protein 2, Chain A"/>
    <property type="match status" value="1"/>
</dbReference>
<evidence type="ECO:0000259" key="12">
    <source>
        <dbReference type="PROSITE" id="PS50145"/>
    </source>
</evidence>
<name>A0AAE1DUP4_9GAST</name>
<dbReference type="InterPro" id="IPR008974">
    <property type="entry name" value="TRAF-like"/>
</dbReference>
<dbReference type="Pfam" id="PF21355">
    <property type="entry name" value="TRAF-mep_MATH"/>
    <property type="match status" value="1"/>
</dbReference>
<dbReference type="EMBL" id="JAWDGP010002462">
    <property type="protein sequence ID" value="KAK3783015.1"/>
    <property type="molecule type" value="Genomic_DNA"/>
</dbReference>
<accession>A0AAE1DUP4</accession>
<dbReference type="InterPro" id="IPR017907">
    <property type="entry name" value="Znf_RING_CS"/>
</dbReference>
<dbReference type="FunFam" id="3.30.40.10:FF:000179">
    <property type="entry name" value="TNF receptor-associated factor"/>
    <property type="match status" value="1"/>
</dbReference>
<comment type="caution">
    <text evidence="13">The sequence shown here is derived from an EMBL/GenBank/DDBJ whole genome shotgun (WGS) entry which is preliminary data.</text>
</comment>
<dbReference type="GO" id="GO:0045087">
    <property type="term" value="P:innate immune response"/>
    <property type="evidence" value="ECO:0007669"/>
    <property type="project" value="TreeGrafter"/>
</dbReference>
<keyword evidence="6 7" id="KW-0862">Zinc</keyword>
<feature type="domain" description="TRAF-type" evidence="12">
    <location>
        <begin position="181"/>
        <end position="226"/>
    </location>
</feature>
<evidence type="ECO:0008006" key="15">
    <source>
        <dbReference type="Google" id="ProtNLM"/>
    </source>
</evidence>
<feature type="compositionally biased region" description="Polar residues" evidence="9">
    <location>
        <begin position="267"/>
        <end position="282"/>
    </location>
</feature>
<dbReference type="PROSITE" id="PS00518">
    <property type="entry name" value="ZF_RING_1"/>
    <property type="match status" value="1"/>
</dbReference>
<feature type="compositionally biased region" description="Polar residues" evidence="9">
    <location>
        <begin position="12"/>
        <end position="23"/>
    </location>
</feature>
<feature type="coiled-coil region" evidence="8">
    <location>
        <begin position="498"/>
        <end position="525"/>
    </location>
</feature>
<reference evidence="13" key="1">
    <citation type="journal article" date="2023" name="G3 (Bethesda)">
        <title>A reference genome for the long-term kleptoplast-retaining sea slug Elysia crispata morphotype clarki.</title>
        <authorList>
            <person name="Eastman K.E."/>
            <person name="Pendleton A.L."/>
            <person name="Shaikh M.A."/>
            <person name="Suttiyut T."/>
            <person name="Ogas R."/>
            <person name="Tomko P."/>
            <person name="Gavelis G."/>
            <person name="Widhalm J.R."/>
            <person name="Wisecaver J.H."/>
        </authorList>
    </citation>
    <scope>NUCLEOTIDE SEQUENCE</scope>
    <source>
        <strain evidence="13">ECLA1</strain>
    </source>
</reference>
<feature type="region of interest" description="Disordered" evidence="9">
    <location>
        <begin position="267"/>
        <end position="302"/>
    </location>
</feature>
<dbReference type="GO" id="GO:0031663">
    <property type="term" value="P:lipopolysaccharide-mediated signaling pathway"/>
    <property type="evidence" value="ECO:0007669"/>
    <property type="project" value="TreeGrafter"/>
</dbReference>
<dbReference type="InterPro" id="IPR049342">
    <property type="entry name" value="TRAF1-6_MATH_dom"/>
</dbReference>
<feature type="domain" description="MATH" evidence="11">
    <location>
        <begin position="542"/>
        <end position="696"/>
    </location>
</feature>
<evidence type="ECO:0000256" key="1">
    <source>
        <dbReference type="ARBA" id="ARBA00004496"/>
    </source>
</evidence>
<evidence type="ECO:0000256" key="4">
    <source>
        <dbReference type="ARBA" id="ARBA00022737"/>
    </source>
</evidence>
<dbReference type="Proteomes" id="UP001283361">
    <property type="component" value="Unassembled WGS sequence"/>
</dbReference>
<keyword evidence="8" id="KW-0175">Coiled coil</keyword>
<sequence length="701" mass="78189">MNSCFQDPPSRDSGSNHSNSLPQLQSLDGYEYDFDPPVDSRYECPICLLVLREPSQTKCGHRFCRECILRTLKNISLRCPIDNEPLTEADIYPDNYAKREILNCNIKCPNKDDGCEKVFPLCELKAHLQECQYTLVPCPNKCGSILPQRDIEEHVGKYCGLRIVMCTCCGASMHAQLTQKHVMICPKVQVKCEHCHKEMNREMIKHHLQTACEHVTVLCPFYPLGCGSSMKRWRENNHLMEEGPNHLRQLCGAVTYILAQMNSHQRCVEQGDQSSDLPQRSMTGMVPESGQRPAHLSHNSGSISGLNQAGMRVMNDNNNRRVHPSQMSPEVQYPSSTGVVSLPEDMKSSMENLEAAVGPHQTPSTQNHHHPLSLPSNAVGTKMVQKTEGRSLPFLGQTPYRNLADTSSTSHLNVPVTFSVTSSIDTLAATTANLNLQSPSVQPQGRLQEERMTPASSPSQSALAVLESAQHSDADAARTIPLIFSMMEQFTATFDQKIEASNKEIAELKSTVSNLKKQNTELSQVVLDLQALVSSSLSKICCGKFYWTIQGFSVYKQRALKGEMVTLHSQPFYTSTWGYKMCLRANITSPQKRSNGSTVQQHLSLFVHVMQGDNDAILPWPFTGKIMLALLDQNKEYSLQKHVQETLEAKPNLAAFQRPLLPRNQKGFGFIEFMPVTAIEGGTYLLNDCLVVYAQVYSHAG</sequence>
<evidence type="ECO:0000313" key="13">
    <source>
        <dbReference type="EMBL" id="KAK3783015.1"/>
    </source>
</evidence>
<feature type="zinc finger region" description="TRAF-type" evidence="7">
    <location>
        <begin position="126"/>
        <end position="169"/>
    </location>
</feature>
<keyword evidence="4" id="KW-0677">Repeat</keyword>
<evidence type="ECO:0000256" key="2">
    <source>
        <dbReference type="ARBA" id="ARBA00022490"/>
    </source>
</evidence>
<dbReference type="InterPro" id="IPR002083">
    <property type="entry name" value="MATH/TRAF_dom"/>
</dbReference>
<dbReference type="InterPro" id="IPR012227">
    <property type="entry name" value="TNF_rcpt-assoc_TRAF_met"/>
</dbReference>
<feature type="region of interest" description="Disordered" evidence="9">
    <location>
        <begin position="1"/>
        <end position="23"/>
    </location>
</feature>
<evidence type="ECO:0000259" key="10">
    <source>
        <dbReference type="PROSITE" id="PS50089"/>
    </source>
</evidence>
<keyword evidence="3 7" id="KW-0479">Metal-binding</keyword>
<dbReference type="PIRSF" id="PIRSF015614">
    <property type="entry name" value="TRAF"/>
    <property type="match status" value="1"/>
</dbReference>
<evidence type="ECO:0000256" key="9">
    <source>
        <dbReference type="SAM" id="MobiDB-lite"/>
    </source>
</evidence>
<dbReference type="Pfam" id="PF02176">
    <property type="entry name" value="zf-TRAF"/>
    <property type="match status" value="1"/>
</dbReference>
<dbReference type="Gene3D" id="3.30.40.10">
    <property type="entry name" value="Zinc/RING finger domain, C3HC4 (zinc finger)"/>
    <property type="match status" value="3"/>
</dbReference>